<reference evidence="1 2" key="1">
    <citation type="submission" date="2024-04" db="EMBL/GenBank/DDBJ databases">
        <title>Defined microbial consortia suppress multidrug-resistant proinflammatory Enterobacteriaceae via ecological control.</title>
        <authorList>
            <person name="Furuichi M."/>
            <person name="Kawaguchi T."/>
            <person name="Pust M."/>
            <person name="Yasuma K."/>
            <person name="Plichta D."/>
            <person name="Hasegawa N."/>
            <person name="Ohya T."/>
            <person name="Bhattarai S."/>
            <person name="Sasajima S."/>
            <person name="Aoto Y."/>
            <person name="Tuganbaev T."/>
            <person name="Yaginuma M."/>
            <person name="Ueda M."/>
            <person name="Okahashi N."/>
            <person name="Amafuji K."/>
            <person name="Kiridooshi Y."/>
            <person name="Sugita K."/>
            <person name="Strazar M."/>
            <person name="Skelly A."/>
            <person name="Suda W."/>
            <person name="Hattori M."/>
            <person name="Nakamoto N."/>
            <person name="Caballero S."/>
            <person name="Norman J."/>
            <person name="Olle B."/>
            <person name="Tanoue T."/>
            <person name="Arita M."/>
            <person name="Bucci V."/>
            <person name="Atarashi K."/>
            <person name="Xavier R."/>
            <person name="Honda K."/>
        </authorList>
    </citation>
    <scope>NUCLEOTIDE SEQUENCE [LARGE SCALE GENOMIC DNA]</scope>
    <source>
        <strain evidence="2">f13</strain>
    </source>
</reference>
<keyword evidence="2" id="KW-1185">Reference proteome</keyword>
<dbReference type="InterPro" id="IPR046557">
    <property type="entry name" value="DUF6711"/>
</dbReference>
<protein>
    <submittedName>
        <fullName evidence="1">Uncharacterized protein</fullName>
    </submittedName>
</protein>
<proteinExistence type="predicted"/>
<sequence length="129" mass="15427">MSAYKGWLLKFEGRIFPMKYIAHGSYGSTPDQQQDEDSYRDGYGKLHRNVLPHKATKIEWTTPPLHLKDKIDMQSYFPNRTAMEVEYWNDERNDYVVGTFYVPDIKFPYYHVSDSDIWYSPIEIKLIEY</sequence>
<dbReference type="Proteomes" id="UP001600894">
    <property type="component" value="Unassembled WGS sequence"/>
</dbReference>
<dbReference type="EMBL" id="BAABXL010000001">
    <property type="protein sequence ID" value="GAA6267839.1"/>
    <property type="molecule type" value="Genomic_DNA"/>
</dbReference>
<accession>A0ABQ0AUX5</accession>
<organism evidence="1 2">
    <name type="scientific">Enterocloster alcoholdehydrogenati</name>
    <dbReference type="NCBI Taxonomy" id="2547410"/>
    <lineage>
        <taxon>Bacteria</taxon>
        <taxon>Bacillati</taxon>
        <taxon>Bacillota</taxon>
        <taxon>Clostridia</taxon>
        <taxon>Lachnospirales</taxon>
        <taxon>Lachnospiraceae</taxon>
        <taxon>Enterocloster</taxon>
    </lineage>
</organism>
<comment type="caution">
    <text evidence="1">The sequence shown here is derived from an EMBL/GenBank/DDBJ whole genome shotgun (WGS) entry which is preliminary data.</text>
</comment>
<evidence type="ECO:0000313" key="1">
    <source>
        <dbReference type="EMBL" id="GAA6267839.1"/>
    </source>
</evidence>
<gene>
    <name evidence="1" type="ORF">F130042H8_08990</name>
</gene>
<name>A0ABQ0AUX5_9FIRM</name>
<evidence type="ECO:0000313" key="2">
    <source>
        <dbReference type="Proteomes" id="UP001600894"/>
    </source>
</evidence>
<dbReference type="RefSeq" id="WP_390469385.1">
    <property type="nucleotide sequence ID" value="NZ_BAABXL010000001.1"/>
</dbReference>
<dbReference type="Pfam" id="PF20458">
    <property type="entry name" value="DUF6711"/>
    <property type="match status" value="1"/>
</dbReference>